<dbReference type="GO" id="GO:0071555">
    <property type="term" value="P:cell wall organization"/>
    <property type="evidence" value="ECO:0007669"/>
    <property type="project" value="TreeGrafter"/>
</dbReference>
<dbReference type="GO" id="GO:0046872">
    <property type="term" value="F:metal ion binding"/>
    <property type="evidence" value="ECO:0007669"/>
    <property type="project" value="UniProtKB-KW"/>
</dbReference>
<keyword evidence="5 8" id="KW-1133">Transmembrane helix</keyword>
<dbReference type="PANTHER" id="PTHR22926">
    <property type="entry name" value="PHOSPHO-N-ACETYLMURAMOYL-PENTAPEPTIDE-TRANSFERASE"/>
    <property type="match status" value="1"/>
</dbReference>
<dbReference type="Proteomes" id="UP000007519">
    <property type="component" value="Chromosome"/>
</dbReference>
<evidence type="ECO:0000256" key="4">
    <source>
        <dbReference type="ARBA" id="ARBA00022692"/>
    </source>
</evidence>
<sequence>MIKEQSRSISLAGASAFFWTNQRLMFDLIPSFITAFIITFFAIPSIIKVAIEKNLCDEPGERRSHSRSIPTLGGLGIFAGLIFSITFWIPFDSAAYPAHRYVQYVLCAYIIIFLIGAKDDIIPLSPVKKFLGQIVAACILVFKAGIYLSSLYGIFGINDIPYALAAPLSVFSMLVIINALNLIDGINGLAATIGIICCGALGLWFYQFGRLDLAILAFAMLGSLAAFLYYNASPAEIFMGDTGSLLLGLTLSVLAISFIESNKLPHEHCYIESVPAVAIAILIIPLFDTLRVFSLRAMRGKSPFQPDRTHIHHILIDLGCSHMQATAILALVNLLFIGIAFQLQFLGSLELLLVLLLIAVLLTSFSFYLINRKQKKQL</sequence>
<keyword evidence="3 9" id="KW-0808">Transferase</keyword>
<dbReference type="GO" id="GO:0044038">
    <property type="term" value="P:cell wall macromolecule biosynthetic process"/>
    <property type="evidence" value="ECO:0007669"/>
    <property type="project" value="TreeGrafter"/>
</dbReference>
<comment type="cofactor">
    <cofactor evidence="7">
        <name>Mg(2+)</name>
        <dbReference type="ChEBI" id="CHEBI:18420"/>
    </cofactor>
</comment>
<evidence type="ECO:0000256" key="8">
    <source>
        <dbReference type="SAM" id="Phobius"/>
    </source>
</evidence>
<evidence type="ECO:0000256" key="1">
    <source>
        <dbReference type="ARBA" id="ARBA00004651"/>
    </source>
</evidence>
<gene>
    <name evidence="9" type="ordered locus">SGRA_2434</name>
</gene>
<feature type="transmembrane region" description="Helical" evidence="8">
    <location>
        <begin position="187"/>
        <end position="207"/>
    </location>
</feature>
<name>H6L4Y7_SAPGL</name>
<dbReference type="GO" id="GO:0016780">
    <property type="term" value="F:phosphotransferase activity, for other substituted phosphate groups"/>
    <property type="evidence" value="ECO:0007669"/>
    <property type="project" value="InterPro"/>
</dbReference>
<dbReference type="GO" id="GO:0005886">
    <property type="term" value="C:plasma membrane"/>
    <property type="evidence" value="ECO:0007669"/>
    <property type="project" value="UniProtKB-SubCell"/>
</dbReference>
<keyword evidence="2" id="KW-1003">Cell membrane</keyword>
<evidence type="ECO:0000313" key="10">
    <source>
        <dbReference type="Proteomes" id="UP000007519"/>
    </source>
</evidence>
<feature type="transmembrane region" description="Helical" evidence="8">
    <location>
        <begin position="273"/>
        <end position="293"/>
    </location>
</feature>
<dbReference type="CDD" id="cd06853">
    <property type="entry name" value="GT_WecA_like"/>
    <property type="match status" value="1"/>
</dbReference>
<dbReference type="PANTHER" id="PTHR22926:SF3">
    <property type="entry name" value="UNDECAPRENYL-PHOSPHATE ALPHA-N-ACETYLGLUCOSAMINYL 1-PHOSPHATE TRANSFERASE"/>
    <property type="match status" value="1"/>
</dbReference>
<keyword evidence="4 8" id="KW-0812">Transmembrane</keyword>
<evidence type="ECO:0000313" key="9">
    <source>
        <dbReference type="EMBL" id="AFC25162.1"/>
    </source>
</evidence>
<dbReference type="KEGG" id="sgn:SGRA_2434"/>
<dbReference type="STRING" id="984262.SGRA_2434"/>
<dbReference type="HOGENOM" id="CLU_023982_1_1_10"/>
<feature type="transmembrane region" description="Helical" evidence="8">
    <location>
        <begin position="72"/>
        <end position="89"/>
    </location>
</feature>
<keyword evidence="10" id="KW-1185">Reference proteome</keyword>
<dbReference type="RefSeq" id="WP_015692775.1">
    <property type="nucleotide sequence ID" value="NC_016940.1"/>
</dbReference>
<feature type="transmembrane region" description="Helical" evidence="8">
    <location>
        <begin position="28"/>
        <end position="51"/>
    </location>
</feature>
<dbReference type="eggNOG" id="COG0472">
    <property type="taxonomic scope" value="Bacteria"/>
</dbReference>
<reference evidence="9 10" key="1">
    <citation type="journal article" date="2012" name="Stand. Genomic Sci.">
        <title>Complete genome sequencing and analysis of Saprospira grandis str. Lewin, a predatory marine bacterium.</title>
        <authorList>
            <person name="Saw J.H."/>
            <person name="Yuryev A."/>
            <person name="Kanbe M."/>
            <person name="Hou S."/>
            <person name="Young A.G."/>
            <person name="Aizawa S."/>
            <person name="Alam M."/>
        </authorList>
    </citation>
    <scope>NUCLEOTIDE SEQUENCE [LARGE SCALE GENOMIC DNA]</scope>
    <source>
        <strain evidence="9 10">Lewin</strain>
    </source>
</reference>
<feature type="transmembrane region" description="Helical" evidence="8">
    <location>
        <begin position="130"/>
        <end position="154"/>
    </location>
</feature>
<keyword evidence="7" id="KW-0460">Magnesium</keyword>
<keyword evidence="7" id="KW-0479">Metal-binding</keyword>
<accession>H6L4Y7</accession>
<feature type="binding site" evidence="7">
    <location>
        <position position="241"/>
    </location>
    <ligand>
        <name>Mg(2+)</name>
        <dbReference type="ChEBI" id="CHEBI:18420"/>
    </ligand>
</feature>
<feature type="transmembrane region" description="Helical" evidence="8">
    <location>
        <begin position="213"/>
        <end position="232"/>
    </location>
</feature>
<evidence type="ECO:0000256" key="5">
    <source>
        <dbReference type="ARBA" id="ARBA00022989"/>
    </source>
</evidence>
<dbReference type="EMBL" id="CP002831">
    <property type="protein sequence ID" value="AFC25162.1"/>
    <property type="molecule type" value="Genomic_DNA"/>
</dbReference>
<evidence type="ECO:0000256" key="3">
    <source>
        <dbReference type="ARBA" id="ARBA00022679"/>
    </source>
</evidence>
<evidence type="ECO:0000256" key="7">
    <source>
        <dbReference type="PIRSR" id="PIRSR600715-1"/>
    </source>
</evidence>
<dbReference type="InterPro" id="IPR000715">
    <property type="entry name" value="Glycosyl_transferase_4"/>
</dbReference>
<proteinExistence type="predicted"/>
<dbReference type="Pfam" id="PF00953">
    <property type="entry name" value="Glycos_transf_4"/>
    <property type="match status" value="1"/>
</dbReference>
<evidence type="ECO:0000256" key="2">
    <source>
        <dbReference type="ARBA" id="ARBA00022475"/>
    </source>
</evidence>
<feature type="transmembrane region" description="Helical" evidence="8">
    <location>
        <begin position="244"/>
        <end position="261"/>
    </location>
</feature>
<dbReference type="GO" id="GO:0009103">
    <property type="term" value="P:lipopolysaccharide biosynthetic process"/>
    <property type="evidence" value="ECO:0007669"/>
    <property type="project" value="TreeGrafter"/>
</dbReference>
<dbReference type="AlphaFoldDB" id="H6L4Y7"/>
<keyword evidence="6 8" id="KW-0472">Membrane</keyword>
<evidence type="ECO:0000256" key="6">
    <source>
        <dbReference type="ARBA" id="ARBA00023136"/>
    </source>
</evidence>
<feature type="transmembrane region" description="Helical" evidence="8">
    <location>
        <begin position="160"/>
        <end position="180"/>
    </location>
</feature>
<organism evidence="9 10">
    <name type="scientific">Saprospira grandis (strain Lewin)</name>
    <dbReference type="NCBI Taxonomy" id="984262"/>
    <lineage>
        <taxon>Bacteria</taxon>
        <taxon>Pseudomonadati</taxon>
        <taxon>Bacteroidota</taxon>
        <taxon>Saprospiria</taxon>
        <taxon>Saprospirales</taxon>
        <taxon>Saprospiraceae</taxon>
        <taxon>Saprospira</taxon>
    </lineage>
</organism>
<comment type="subcellular location">
    <subcellularLocation>
        <location evidence="1">Cell membrane</location>
        <topology evidence="1">Multi-pass membrane protein</topology>
    </subcellularLocation>
</comment>
<protein>
    <submittedName>
        <fullName evidence="9">Glycosyl transferase family 4</fullName>
    </submittedName>
</protein>
<feature type="transmembrane region" description="Helical" evidence="8">
    <location>
        <begin position="351"/>
        <end position="370"/>
    </location>
</feature>
<feature type="binding site" evidence="7">
    <location>
        <position position="181"/>
    </location>
    <ligand>
        <name>Mg(2+)</name>
        <dbReference type="ChEBI" id="CHEBI:18420"/>
    </ligand>
</feature>
<feature type="transmembrane region" description="Helical" evidence="8">
    <location>
        <begin position="314"/>
        <end position="339"/>
    </location>
</feature>
<feature type="transmembrane region" description="Helical" evidence="8">
    <location>
        <begin position="101"/>
        <end position="118"/>
    </location>
</feature>